<reference evidence="1 2" key="1">
    <citation type="submission" date="2015-07" db="EMBL/GenBank/DDBJ databases">
        <authorList>
            <consortium name="Pathogen Informatics"/>
        </authorList>
    </citation>
    <scope>NUCLEOTIDE SEQUENCE [LARGE SCALE GENOMIC DNA]</scope>
    <source>
        <strain evidence="1 2">A316</strain>
    </source>
</reference>
<sequence>MVAHTIDCAGGRGHKFICVLDSGAQQLDAHSSRL</sequence>
<dbReference type="Proteomes" id="UP000041770">
    <property type="component" value="Unassembled WGS sequence"/>
</dbReference>
<gene>
    <name evidence="1" type="ORF">ERS013200_00967</name>
</gene>
<name>A0A655Y0G1_VIBCL</name>
<dbReference type="AlphaFoldDB" id="A0A655Y0G1"/>
<evidence type="ECO:0000313" key="2">
    <source>
        <dbReference type="Proteomes" id="UP000041770"/>
    </source>
</evidence>
<dbReference type="EMBL" id="CWQY01000004">
    <property type="protein sequence ID" value="CSC25210.1"/>
    <property type="molecule type" value="Genomic_DNA"/>
</dbReference>
<proteinExistence type="predicted"/>
<evidence type="ECO:0000313" key="1">
    <source>
        <dbReference type="EMBL" id="CSC25210.1"/>
    </source>
</evidence>
<protein>
    <submittedName>
        <fullName evidence="1">Uncharacterized protein</fullName>
    </submittedName>
</protein>
<organism evidence="1 2">
    <name type="scientific">Vibrio cholerae</name>
    <dbReference type="NCBI Taxonomy" id="666"/>
    <lineage>
        <taxon>Bacteria</taxon>
        <taxon>Pseudomonadati</taxon>
        <taxon>Pseudomonadota</taxon>
        <taxon>Gammaproteobacteria</taxon>
        <taxon>Vibrionales</taxon>
        <taxon>Vibrionaceae</taxon>
        <taxon>Vibrio</taxon>
    </lineage>
</organism>
<accession>A0A655Y0G1</accession>